<reference evidence="5 6" key="1">
    <citation type="submission" date="2020-08" db="EMBL/GenBank/DDBJ databases">
        <title>Genomic Encyclopedia of Type Strains, Phase IV (KMG-IV): sequencing the most valuable type-strain genomes for metagenomic binning, comparative biology and taxonomic classification.</title>
        <authorList>
            <person name="Goeker M."/>
        </authorList>
    </citation>
    <scope>NUCLEOTIDE SEQUENCE [LARGE SCALE GENOMIC DNA]</scope>
    <source>
        <strain evidence="5 6">DSM 104969</strain>
    </source>
</reference>
<comment type="caution">
    <text evidence="5">The sequence shown here is derived from an EMBL/GenBank/DDBJ whole genome shotgun (WGS) entry which is preliminary data.</text>
</comment>
<keyword evidence="2 5" id="KW-0238">DNA-binding</keyword>
<keyword evidence="3" id="KW-0804">Transcription</keyword>
<evidence type="ECO:0000313" key="6">
    <source>
        <dbReference type="Proteomes" id="UP000555103"/>
    </source>
</evidence>
<dbReference type="Pfam" id="PF12833">
    <property type="entry name" value="HTH_18"/>
    <property type="match status" value="1"/>
</dbReference>
<organism evidence="5 6">
    <name type="scientific">Dysgonomonas hofstadii</name>
    <dbReference type="NCBI Taxonomy" id="637886"/>
    <lineage>
        <taxon>Bacteria</taxon>
        <taxon>Pseudomonadati</taxon>
        <taxon>Bacteroidota</taxon>
        <taxon>Bacteroidia</taxon>
        <taxon>Bacteroidales</taxon>
        <taxon>Dysgonomonadaceae</taxon>
        <taxon>Dysgonomonas</taxon>
    </lineage>
</organism>
<evidence type="ECO:0000259" key="4">
    <source>
        <dbReference type="PROSITE" id="PS01124"/>
    </source>
</evidence>
<dbReference type="RefSeq" id="WP_183308030.1">
    <property type="nucleotide sequence ID" value="NZ_JACIEP010000011.1"/>
</dbReference>
<sequence length="274" mass="31724">MNSFYAIEPSPMLIPFVKQYWFVSLDDIAKGYQRLLPFGYAGVTFHRTKHNNLLDGNRLPVSYISGQSTQYSKLVFNGRINFISVIFHPVGAMLFFDMAMSEITDRHIPVEDLKNRSMTELENRLTETEDNGKCIELIERFLIKSLCKNQDREDYRLAATINSIHNGVNDISSLAQTVCLGYKQFKRKFYDQVGINPKDYIRIKRFQQAAYIIQSNRTTTLEQLADNCNYYDKSHLIKDFKEFSGHTPGEYLSHCDPYSGYHALFRSAFLNSTP</sequence>
<protein>
    <submittedName>
        <fullName evidence="5">AraC-like DNA-binding protein</fullName>
    </submittedName>
</protein>
<dbReference type="Pfam" id="PF20240">
    <property type="entry name" value="DUF6597"/>
    <property type="match status" value="1"/>
</dbReference>
<dbReference type="GO" id="GO:0043565">
    <property type="term" value="F:sequence-specific DNA binding"/>
    <property type="evidence" value="ECO:0007669"/>
    <property type="project" value="InterPro"/>
</dbReference>
<keyword evidence="6" id="KW-1185">Reference proteome</keyword>
<dbReference type="SUPFAM" id="SSF46689">
    <property type="entry name" value="Homeodomain-like"/>
    <property type="match status" value="1"/>
</dbReference>
<accession>A0A840CMF0</accession>
<proteinExistence type="predicted"/>
<evidence type="ECO:0000256" key="3">
    <source>
        <dbReference type="ARBA" id="ARBA00023163"/>
    </source>
</evidence>
<dbReference type="PANTHER" id="PTHR46796:SF13">
    <property type="entry name" value="HTH-TYPE TRANSCRIPTIONAL ACTIVATOR RHAS"/>
    <property type="match status" value="1"/>
</dbReference>
<dbReference type="Gene3D" id="1.10.10.60">
    <property type="entry name" value="Homeodomain-like"/>
    <property type="match status" value="1"/>
</dbReference>
<dbReference type="PANTHER" id="PTHR46796">
    <property type="entry name" value="HTH-TYPE TRANSCRIPTIONAL ACTIVATOR RHAS-RELATED"/>
    <property type="match status" value="1"/>
</dbReference>
<dbReference type="InterPro" id="IPR050204">
    <property type="entry name" value="AraC_XylS_family_regulators"/>
</dbReference>
<keyword evidence="1" id="KW-0805">Transcription regulation</keyword>
<dbReference type="SMART" id="SM00342">
    <property type="entry name" value="HTH_ARAC"/>
    <property type="match status" value="1"/>
</dbReference>
<dbReference type="InterPro" id="IPR018060">
    <property type="entry name" value="HTH_AraC"/>
</dbReference>
<dbReference type="InterPro" id="IPR009057">
    <property type="entry name" value="Homeodomain-like_sf"/>
</dbReference>
<dbReference type="EMBL" id="JACIEP010000011">
    <property type="protein sequence ID" value="MBB4037170.1"/>
    <property type="molecule type" value="Genomic_DNA"/>
</dbReference>
<dbReference type="GO" id="GO:0003700">
    <property type="term" value="F:DNA-binding transcription factor activity"/>
    <property type="evidence" value="ECO:0007669"/>
    <property type="project" value="InterPro"/>
</dbReference>
<dbReference type="AlphaFoldDB" id="A0A840CMF0"/>
<dbReference type="InterPro" id="IPR046532">
    <property type="entry name" value="DUF6597"/>
</dbReference>
<dbReference type="PROSITE" id="PS01124">
    <property type="entry name" value="HTH_ARAC_FAMILY_2"/>
    <property type="match status" value="1"/>
</dbReference>
<evidence type="ECO:0000256" key="2">
    <source>
        <dbReference type="ARBA" id="ARBA00023125"/>
    </source>
</evidence>
<dbReference type="Proteomes" id="UP000555103">
    <property type="component" value="Unassembled WGS sequence"/>
</dbReference>
<evidence type="ECO:0000313" key="5">
    <source>
        <dbReference type="EMBL" id="MBB4037170.1"/>
    </source>
</evidence>
<feature type="domain" description="HTH araC/xylS-type" evidence="4">
    <location>
        <begin position="155"/>
        <end position="254"/>
    </location>
</feature>
<name>A0A840CMF0_9BACT</name>
<gene>
    <name evidence="5" type="ORF">GGR21_003085</name>
</gene>
<evidence type="ECO:0000256" key="1">
    <source>
        <dbReference type="ARBA" id="ARBA00023015"/>
    </source>
</evidence>